<evidence type="ECO:0000313" key="10">
    <source>
        <dbReference type="EMBL" id="APC47576.1"/>
    </source>
</evidence>
<evidence type="ECO:0000256" key="1">
    <source>
        <dbReference type="ARBA" id="ARBA00001478"/>
    </source>
</evidence>
<evidence type="ECO:0000256" key="4">
    <source>
        <dbReference type="ARBA" id="ARBA00022676"/>
    </source>
</evidence>
<dbReference type="Gene3D" id="3.40.50.2000">
    <property type="entry name" value="Glycogen Phosphorylase B"/>
    <property type="match status" value="2"/>
</dbReference>
<dbReference type="NCBIfam" id="NF001899">
    <property type="entry name" value="PRK00654.1-2"/>
    <property type="match status" value="1"/>
</dbReference>
<evidence type="ECO:0000256" key="2">
    <source>
        <dbReference type="ARBA" id="ARBA00002764"/>
    </source>
</evidence>
<keyword evidence="4 7" id="KW-0328">Glycosyltransferase</keyword>
<dbReference type="GeneID" id="71513756"/>
<organism evidence="10 11">
    <name type="scientific">Virgibacillus halodenitrificans</name>
    <name type="common">Bacillus halodenitrificans</name>
    <dbReference type="NCBI Taxonomy" id="1482"/>
    <lineage>
        <taxon>Bacteria</taxon>
        <taxon>Bacillati</taxon>
        <taxon>Bacillota</taxon>
        <taxon>Bacilli</taxon>
        <taxon>Bacillales</taxon>
        <taxon>Bacillaceae</taxon>
        <taxon>Virgibacillus</taxon>
    </lineage>
</organism>
<dbReference type="EC" id="2.4.1.21" evidence="7"/>
<dbReference type="GO" id="GO:0005978">
    <property type="term" value="P:glycogen biosynthetic process"/>
    <property type="evidence" value="ECO:0007669"/>
    <property type="project" value="UniProtKB-UniRule"/>
</dbReference>
<protein>
    <recommendedName>
        <fullName evidence="7">Glycogen synthase</fullName>
        <ecNumber evidence="7">2.4.1.21</ecNumber>
    </recommendedName>
    <alternativeName>
        <fullName evidence="7">Starch [bacterial glycogen] synthase</fullName>
    </alternativeName>
</protein>
<feature type="binding site" evidence="7">
    <location>
        <position position="15"/>
    </location>
    <ligand>
        <name>ADP-alpha-D-glucose</name>
        <dbReference type="ChEBI" id="CHEBI:57498"/>
    </ligand>
</feature>
<dbReference type="AlphaFoldDB" id="A0AAC9NKJ0"/>
<evidence type="ECO:0000259" key="8">
    <source>
        <dbReference type="Pfam" id="PF00534"/>
    </source>
</evidence>
<keyword evidence="5 7" id="KW-0808">Transferase</keyword>
<dbReference type="Proteomes" id="UP000182945">
    <property type="component" value="Chromosome"/>
</dbReference>
<dbReference type="HAMAP" id="MF_00484">
    <property type="entry name" value="Glycogen_synth"/>
    <property type="match status" value="1"/>
</dbReference>
<proteinExistence type="inferred from homology"/>
<dbReference type="PANTHER" id="PTHR45825">
    <property type="entry name" value="GRANULE-BOUND STARCH SYNTHASE 1, CHLOROPLASTIC/AMYLOPLASTIC"/>
    <property type="match status" value="1"/>
</dbReference>
<comment type="catalytic activity">
    <reaction evidence="1 7">
        <text>[(1-&gt;4)-alpha-D-glucosyl](n) + ADP-alpha-D-glucose = [(1-&gt;4)-alpha-D-glucosyl](n+1) + ADP + H(+)</text>
        <dbReference type="Rhea" id="RHEA:18189"/>
        <dbReference type="Rhea" id="RHEA-COMP:9584"/>
        <dbReference type="Rhea" id="RHEA-COMP:9587"/>
        <dbReference type="ChEBI" id="CHEBI:15378"/>
        <dbReference type="ChEBI" id="CHEBI:15444"/>
        <dbReference type="ChEBI" id="CHEBI:57498"/>
        <dbReference type="ChEBI" id="CHEBI:456216"/>
        <dbReference type="EC" id="2.4.1.21"/>
    </reaction>
</comment>
<evidence type="ECO:0000313" key="11">
    <source>
        <dbReference type="Proteomes" id="UP000182945"/>
    </source>
</evidence>
<reference evidence="10 11" key="1">
    <citation type="submission" date="2016-11" db="EMBL/GenBank/DDBJ databases">
        <title>Complete genome sequencing of Virgibacillus halodenitrificans PDB-F2.</title>
        <authorList>
            <person name="Sun Z."/>
            <person name="Zhou Y."/>
            <person name="Li H."/>
        </authorList>
    </citation>
    <scope>NUCLEOTIDE SEQUENCE [LARGE SCALE GENOMIC DNA]</scope>
    <source>
        <strain evidence="10 11">PDB-F2</strain>
    </source>
</reference>
<name>A0AAC9NKJ0_VIRHA</name>
<dbReference type="NCBIfam" id="TIGR02095">
    <property type="entry name" value="glgA"/>
    <property type="match status" value="1"/>
</dbReference>
<dbReference type="InterPro" id="IPR001296">
    <property type="entry name" value="Glyco_trans_1"/>
</dbReference>
<dbReference type="RefSeq" id="WP_071648482.1">
    <property type="nucleotide sequence ID" value="NZ_CP017962.1"/>
</dbReference>
<dbReference type="Pfam" id="PF08323">
    <property type="entry name" value="Glyco_transf_5"/>
    <property type="match status" value="1"/>
</dbReference>
<comment type="function">
    <text evidence="2 7">Synthesizes alpha-1,4-glucan chains using ADP-glucose.</text>
</comment>
<accession>A0AAC9NKJ0</accession>
<comment type="pathway">
    <text evidence="7">Glycan biosynthesis; glycogen biosynthesis.</text>
</comment>
<dbReference type="KEGG" id="vhl:BME96_05070"/>
<dbReference type="InterPro" id="IPR013534">
    <property type="entry name" value="Starch_synth_cat_dom"/>
</dbReference>
<dbReference type="CDD" id="cd03791">
    <property type="entry name" value="GT5_Glycogen_synthase_DULL1-like"/>
    <property type="match status" value="1"/>
</dbReference>
<evidence type="ECO:0000256" key="6">
    <source>
        <dbReference type="ARBA" id="ARBA00023056"/>
    </source>
</evidence>
<dbReference type="InterPro" id="IPR011835">
    <property type="entry name" value="GS/SS"/>
</dbReference>
<sequence>MYVLFAASECAPFIKTGGLGDVVGALPKALLKQGLEVSVMLPKYEDLPFSLKQEMENVAQMKVPVGWRTQYCGIEKLEKDNITYYFLDNEYYFKRHGSYGFFDDGERFAFFSRAVLEALPYLNRKPDIIHCHDWQTGLISVLLKAHYSNHPFYTDIKTVFTIHNLRYQGVYPKAVLFDLLDLSDLYFHMNGLEFHGNVSYLKAGLAYADLITTVSPTYAEEIRQPYYGEQLDGFLRTREDLLHGIVNGIDTVEYNPKIDPYIFQSYDDAEGKQANKLRLQEKLDLAVDCTIPVISMVTRLVEQKGIDLVLHVFREILGQGVQFILLGTGEEQYEQAFRKLADEYPEQLRVQLFFDEELARQIYAGSDLFLMPSQFEPCGIGQLLALRYGTIPIVRKTGGLKDTVTAYDVLRDTGYGFTFTNYNAHDMLYVLEQAVGLFRYQPGKWKQLVERAMSQDFSWNTSAQAYVKLYESLVKEKTAM</sequence>
<evidence type="ECO:0000256" key="7">
    <source>
        <dbReference type="HAMAP-Rule" id="MF_00484"/>
    </source>
</evidence>
<comment type="similarity">
    <text evidence="3 7">Belongs to the glycosyltransferase 1 family. Bacterial/plant glycogen synthase subfamily.</text>
</comment>
<dbReference type="PANTHER" id="PTHR45825:SF11">
    <property type="entry name" value="ALPHA AMYLASE DOMAIN-CONTAINING PROTEIN"/>
    <property type="match status" value="1"/>
</dbReference>
<dbReference type="Pfam" id="PF00534">
    <property type="entry name" value="Glycos_transf_1"/>
    <property type="match status" value="1"/>
</dbReference>
<gene>
    <name evidence="7" type="primary">glgA</name>
    <name evidence="10" type="ORF">BME96_05070</name>
</gene>
<dbReference type="GO" id="GO:0009011">
    <property type="term" value="F:alpha-1,4-glucan glucosyltransferase (ADP-glucose donor) activity"/>
    <property type="evidence" value="ECO:0007669"/>
    <property type="project" value="UniProtKB-UniRule"/>
</dbReference>
<feature type="domain" description="Starch synthase catalytic" evidence="9">
    <location>
        <begin position="3"/>
        <end position="236"/>
    </location>
</feature>
<dbReference type="EMBL" id="CP017962">
    <property type="protein sequence ID" value="APC47576.1"/>
    <property type="molecule type" value="Genomic_DNA"/>
</dbReference>
<evidence type="ECO:0000259" key="9">
    <source>
        <dbReference type="Pfam" id="PF08323"/>
    </source>
</evidence>
<dbReference type="GO" id="GO:0004373">
    <property type="term" value="F:alpha-1,4-glucan glucosyltransferase (UDP-glucose donor) activity"/>
    <property type="evidence" value="ECO:0007669"/>
    <property type="project" value="InterPro"/>
</dbReference>
<evidence type="ECO:0000256" key="3">
    <source>
        <dbReference type="ARBA" id="ARBA00010281"/>
    </source>
</evidence>
<evidence type="ECO:0000256" key="5">
    <source>
        <dbReference type="ARBA" id="ARBA00022679"/>
    </source>
</evidence>
<keyword evidence="6 7" id="KW-0320">Glycogen biosynthesis</keyword>
<dbReference type="SUPFAM" id="SSF53756">
    <property type="entry name" value="UDP-Glycosyltransferase/glycogen phosphorylase"/>
    <property type="match status" value="1"/>
</dbReference>
<feature type="domain" description="Glycosyl transferase family 1" evidence="8">
    <location>
        <begin position="292"/>
        <end position="425"/>
    </location>
</feature>
<dbReference type="NCBIfam" id="NF001898">
    <property type="entry name" value="PRK00654.1-1"/>
    <property type="match status" value="1"/>
</dbReference>